<keyword evidence="4 6" id="KW-0472">Membrane</keyword>
<comment type="caution">
    <text evidence="8">The sequence shown here is derived from an EMBL/GenBank/DDBJ whole genome shotgun (WGS) entry which is preliminary data.</text>
</comment>
<keyword evidence="2 6" id="KW-0812">Transmembrane</keyword>
<evidence type="ECO:0000256" key="1">
    <source>
        <dbReference type="ARBA" id="ARBA00004167"/>
    </source>
</evidence>
<keyword evidence="3 6" id="KW-1133">Transmembrane helix</keyword>
<proteinExistence type="predicted"/>
<evidence type="ECO:0000256" key="3">
    <source>
        <dbReference type="ARBA" id="ARBA00022989"/>
    </source>
</evidence>
<dbReference type="OrthoDB" id="4503744at2759"/>
<keyword evidence="9" id="KW-1185">Reference proteome</keyword>
<evidence type="ECO:0000256" key="6">
    <source>
        <dbReference type="SAM" id="Phobius"/>
    </source>
</evidence>
<dbReference type="RefSeq" id="XP_013330674.1">
    <property type="nucleotide sequence ID" value="XM_013475220.1"/>
</dbReference>
<evidence type="ECO:0000256" key="7">
    <source>
        <dbReference type="SAM" id="SignalP"/>
    </source>
</evidence>
<organism evidence="8 9">
    <name type="scientific">Rasamsonia emersonii (strain ATCC 16479 / CBS 393.64 / IMI 116815)</name>
    <dbReference type="NCBI Taxonomy" id="1408163"/>
    <lineage>
        <taxon>Eukaryota</taxon>
        <taxon>Fungi</taxon>
        <taxon>Dikarya</taxon>
        <taxon>Ascomycota</taxon>
        <taxon>Pezizomycotina</taxon>
        <taxon>Eurotiomycetes</taxon>
        <taxon>Eurotiomycetidae</taxon>
        <taxon>Eurotiales</taxon>
        <taxon>Trichocomaceae</taxon>
        <taxon>Rasamsonia</taxon>
    </lineage>
</organism>
<feature type="region of interest" description="Disordered" evidence="5">
    <location>
        <begin position="234"/>
        <end position="269"/>
    </location>
</feature>
<accession>A0A0F4Z0L0</accession>
<evidence type="ECO:0000256" key="4">
    <source>
        <dbReference type="ARBA" id="ARBA00023136"/>
    </source>
</evidence>
<dbReference type="Proteomes" id="UP000053958">
    <property type="component" value="Unassembled WGS sequence"/>
</dbReference>
<evidence type="ECO:0008006" key="10">
    <source>
        <dbReference type="Google" id="ProtNLM"/>
    </source>
</evidence>
<keyword evidence="7" id="KW-0732">Signal</keyword>
<dbReference type="InterPro" id="IPR051694">
    <property type="entry name" value="Immunoregulatory_rcpt-like"/>
</dbReference>
<sequence length="269" mass="28593">MASSAINFLLFALSVFVAVGGAQSPITFVSPPPAGPNSVYTDDPVFVLGYILKIEWKSQTSDFISLVMYQQRPNDTFEYIFRLTSYEWTIGTSKNLSESNVFFEIFISGQTEPSAVSHYFNLTKAAGLDSEPSTTTSGTSVPSTTSTSILLTNTTSSTATTTRATSSPTVAATSSGLSTSAKAGIGVGISLAVIAGCLAGFFLFRHYGRKDDNAPPPASAVPYMFTPPVHEPKGMSMGPQWPVASTLSSSDVRRDKNTSPVEMPADHQI</sequence>
<feature type="compositionally biased region" description="Low complexity" evidence="5">
    <location>
        <begin position="133"/>
        <end position="147"/>
    </location>
</feature>
<dbReference type="PANTHER" id="PTHR15549">
    <property type="entry name" value="PAIRED IMMUNOGLOBULIN-LIKE TYPE 2 RECEPTOR"/>
    <property type="match status" value="1"/>
</dbReference>
<evidence type="ECO:0000256" key="5">
    <source>
        <dbReference type="SAM" id="MobiDB-lite"/>
    </source>
</evidence>
<gene>
    <name evidence="8" type="ORF">T310_1874</name>
</gene>
<feature type="chain" id="PRO_5002482085" description="Mid2 domain-containing protein" evidence="7">
    <location>
        <begin position="23"/>
        <end position="269"/>
    </location>
</feature>
<dbReference type="GO" id="GO:0016020">
    <property type="term" value="C:membrane"/>
    <property type="evidence" value="ECO:0007669"/>
    <property type="project" value="UniProtKB-SubCell"/>
</dbReference>
<feature type="transmembrane region" description="Helical" evidence="6">
    <location>
        <begin position="183"/>
        <end position="204"/>
    </location>
</feature>
<protein>
    <recommendedName>
        <fullName evidence="10">Mid2 domain-containing protein</fullName>
    </recommendedName>
</protein>
<comment type="subcellular location">
    <subcellularLocation>
        <location evidence="1">Membrane</location>
        <topology evidence="1">Single-pass membrane protein</topology>
    </subcellularLocation>
</comment>
<dbReference type="STRING" id="1408163.A0A0F4Z0L0"/>
<evidence type="ECO:0000313" key="8">
    <source>
        <dbReference type="EMBL" id="KKA24062.1"/>
    </source>
</evidence>
<feature type="region of interest" description="Disordered" evidence="5">
    <location>
        <begin position="152"/>
        <end position="173"/>
    </location>
</feature>
<reference evidence="8 9" key="1">
    <citation type="submission" date="2015-04" db="EMBL/GenBank/DDBJ databases">
        <authorList>
            <person name="Heijne W.H."/>
            <person name="Fedorova N.D."/>
            <person name="Nierman W.C."/>
            <person name="Vollebregt A.W."/>
            <person name="Zhao Z."/>
            <person name="Wu L."/>
            <person name="Kumar M."/>
            <person name="Stam H."/>
            <person name="van den Berg M.A."/>
            <person name="Pel H.J."/>
        </authorList>
    </citation>
    <scope>NUCLEOTIDE SEQUENCE [LARGE SCALE GENOMIC DNA]</scope>
    <source>
        <strain evidence="8 9">CBS 393.64</strain>
    </source>
</reference>
<dbReference type="EMBL" id="LASV01000075">
    <property type="protein sequence ID" value="KKA24062.1"/>
    <property type="molecule type" value="Genomic_DNA"/>
</dbReference>
<evidence type="ECO:0000313" key="9">
    <source>
        <dbReference type="Proteomes" id="UP000053958"/>
    </source>
</evidence>
<evidence type="ECO:0000256" key="2">
    <source>
        <dbReference type="ARBA" id="ARBA00022692"/>
    </source>
</evidence>
<name>A0A0F4Z0L0_RASE3</name>
<feature type="region of interest" description="Disordered" evidence="5">
    <location>
        <begin position="128"/>
        <end position="147"/>
    </location>
</feature>
<dbReference type="GO" id="GO:0071944">
    <property type="term" value="C:cell periphery"/>
    <property type="evidence" value="ECO:0007669"/>
    <property type="project" value="UniProtKB-ARBA"/>
</dbReference>
<dbReference type="AlphaFoldDB" id="A0A0F4Z0L0"/>
<dbReference type="GeneID" id="25314225"/>
<feature type="signal peptide" evidence="7">
    <location>
        <begin position="1"/>
        <end position="22"/>
    </location>
</feature>